<proteinExistence type="predicted"/>
<evidence type="ECO:0000256" key="1">
    <source>
        <dbReference type="SAM" id="MobiDB-lite"/>
    </source>
</evidence>
<keyword evidence="3" id="KW-1185">Reference proteome</keyword>
<gene>
    <name evidence="2" type="ORF">GRF29_19g1660045</name>
</gene>
<comment type="caution">
    <text evidence="2">The sequence shown here is derived from an EMBL/GenBank/DDBJ whole genome shotgun (WGS) entry which is preliminary data.</text>
</comment>
<protein>
    <submittedName>
        <fullName evidence="2">Uncharacterized protein</fullName>
    </submittedName>
</protein>
<organism evidence="2 3">
    <name type="scientific">Pseudopithomyces chartarum</name>
    <dbReference type="NCBI Taxonomy" id="1892770"/>
    <lineage>
        <taxon>Eukaryota</taxon>
        <taxon>Fungi</taxon>
        <taxon>Dikarya</taxon>
        <taxon>Ascomycota</taxon>
        <taxon>Pezizomycotina</taxon>
        <taxon>Dothideomycetes</taxon>
        <taxon>Pleosporomycetidae</taxon>
        <taxon>Pleosporales</taxon>
        <taxon>Massarineae</taxon>
        <taxon>Didymosphaeriaceae</taxon>
        <taxon>Pseudopithomyces</taxon>
    </lineage>
</organism>
<feature type="region of interest" description="Disordered" evidence="1">
    <location>
        <begin position="450"/>
        <end position="528"/>
    </location>
</feature>
<feature type="region of interest" description="Disordered" evidence="1">
    <location>
        <begin position="1"/>
        <end position="36"/>
    </location>
</feature>
<evidence type="ECO:0000313" key="3">
    <source>
        <dbReference type="Proteomes" id="UP001280581"/>
    </source>
</evidence>
<feature type="compositionally biased region" description="Acidic residues" evidence="1">
    <location>
        <begin position="465"/>
        <end position="497"/>
    </location>
</feature>
<dbReference type="EMBL" id="WVTA01000003">
    <property type="protein sequence ID" value="KAK3214908.1"/>
    <property type="molecule type" value="Genomic_DNA"/>
</dbReference>
<sequence>MPSSVSGGDAVASTEAMSRQSSDTIPREGSATTTSAGKDDVTAVVAKFLSSVRKPKLPPQIEVKALASPQNIHAAIPDEGIEIQELARKFGVDSSNFHLFVELLKKIAILEVSAIVKPAKSLPSPSELKELEIAAKEPPIPKVLKKNQTVLSKLLGAPVVTWDDSEALVRGASNILPSQLYRVFHEDSATLSAYMTKHNYVKSRDLPYLNLSKDVAFQAVGTFSAKEDLTRPRIERHLVWNQKTPPSSYISAFNNLSDACRRLRFHSRIGDDRVRQSKRIGERLALAVIDTSNFVPMTVHAEVEERVITWVTTFMPLFGREKNPTTAEIVIRNVQIPIWVHKSVLEGREGAKSMTLEELEGTRPEMWLSITELRRCNLKVPATRGHHYEWLACGRIPLSSIEQVVPFDGTELHWRSNKKNIRSSHGEHCWLWDNANSRWVLDLEWERRKDAERHTNVPRPASSDLDNEEELPESDADSVASDSDEDIAGEVVPDYEEISTNRKRKNGTEEVARMKKHPRLEVDESSAGTAACSHQCTSWCQLGYTEQEAEYAMAWEAFVNSSGIVSNPTPSDEEI</sequence>
<evidence type="ECO:0000313" key="2">
    <source>
        <dbReference type="EMBL" id="KAK3214908.1"/>
    </source>
</evidence>
<name>A0AAN6M328_9PLEO</name>
<dbReference type="AlphaFoldDB" id="A0AAN6M328"/>
<feature type="compositionally biased region" description="Polar residues" evidence="1">
    <location>
        <begin position="15"/>
        <end position="36"/>
    </location>
</feature>
<accession>A0AAN6M328</accession>
<dbReference type="Proteomes" id="UP001280581">
    <property type="component" value="Unassembled WGS sequence"/>
</dbReference>
<reference evidence="2 3" key="1">
    <citation type="submission" date="2021-02" db="EMBL/GenBank/DDBJ databases">
        <title>Genome assembly of Pseudopithomyces chartarum.</title>
        <authorList>
            <person name="Jauregui R."/>
            <person name="Singh J."/>
            <person name="Voisey C."/>
        </authorList>
    </citation>
    <scope>NUCLEOTIDE SEQUENCE [LARGE SCALE GENOMIC DNA]</scope>
    <source>
        <strain evidence="2 3">AGR01</strain>
    </source>
</reference>